<dbReference type="InterPro" id="IPR024932">
    <property type="entry name" value="ApbE"/>
</dbReference>
<comment type="cofactor">
    <cofactor evidence="1">
        <name>Mg(2+)</name>
        <dbReference type="ChEBI" id="CHEBI:18420"/>
    </cofactor>
</comment>
<feature type="compositionally biased region" description="Basic and acidic residues" evidence="11">
    <location>
        <begin position="148"/>
        <end position="159"/>
    </location>
</feature>
<dbReference type="EC" id="2.7.1.180" evidence="2"/>
<evidence type="ECO:0000256" key="10">
    <source>
        <dbReference type="ARBA" id="ARBA00048540"/>
    </source>
</evidence>
<keyword evidence="13" id="KW-1185">Reference proteome</keyword>
<evidence type="ECO:0000256" key="3">
    <source>
        <dbReference type="ARBA" id="ARBA00016337"/>
    </source>
</evidence>
<dbReference type="InterPro" id="IPR003374">
    <property type="entry name" value="ApbE-like_sf"/>
</dbReference>
<dbReference type="PANTHER" id="PTHR30040:SF2">
    <property type="entry name" value="FAD:PROTEIN FMN TRANSFERASE"/>
    <property type="match status" value="1"/>
</dbReference>
<dbReference type="AlphaFoldDB" id="W5IHS5"/>
<comment type="caution">
    <text evidence="12">The sequence shown here is derived from an EMBL/GenBank/DDBJ whole genome shotgun (WGS) entry which is preliminary data.</text>
</comment>
<sequence length="397" mass="43085">MTAPTDPFSPLTATGEPYIFPIPGALGTGIIISSSREISQENQTSIKNFIHSFEGVLSRFLPQSLVSHLSDPGFLDRNGGIITFPDYLSPLFTICDDLYTATDGAFDPCVGEDLVRLGYSQSFELIKAEEPIKIYADLSGEGSTRGKTPGERNPEGRNPKERKKRKKIHRLQWESLRQAGPGSTLTVSQPVTVDFGAVGKGFLVDVIADKLLSTNCGSFTINAGGDLYFSHAGAAKAFSKTLPANRAFCPDGESQAAANQVALEDPEDSKKALGIVTVDRSHEFGCSLCASSTSRRHWLVEDQKQSVIRMNHIVNAINAAAADNVIATWALVENQQFSTAWADGVATALFLCNPQKLYAKLPHLEFEFFQFFTDRSAAFSPGFPATIMDMAPGAKKY</sequence>
<dbReference type="SUPFAM" id="SSF143631">
    <property type="entry name" value="ApbE-like"/>
    <property type="match status" value="1"/>
</dbReference>
<dbReference type="EMBL" id="ADCX01000002">
    <property type="protein sequence ID" value="EFG26537.1"/>
    <property type="molecule type" value="Genomic_DNA"/>
</dbReference>
<evidence type="ECO:0000256" key="4">
    <source>
        <dbReference type="ARBA" id="ARBA00022630"/>
    </source>
</evidence>
<dbReference type="eggNOG" id="COG1477">
    <property type="taxonomic scope" value="Bacteria"/>
</dbReference>
<keyword evidence="6" id="KW-0479">Metal-binding</keyword>
<keyword evidence="8" id="KW-0460">Magnesium</keyword>
<dbReference type="HOGENOM" id="CLU_044403_3_0_11"/>
<organism evidence="12 13">
    <name type="scientific">Scardovia inopinata F0304</name>
    <dbReference type="NCBI Taxonomy" id="641146"/>
    <lineage>
        <taxon>Bacteria</taxon>
        <taxon>Bacillati</taxon>
        <taxon>Actinomycetota</taxon>
        <taxon>Actinomycetes</taxon>
        <taxon>Bifidobacteriales</taxon>
        <taxon>Bifidobacteriaceae</taxon>
        <taxon>Scardovia</taxon>
    </lineage>
</organism>
<evidence type="ECO:0000256" key="9">
    <source>
        <dbReference type="ARBA" id="ARBA00031306"/>
    </source>
</evidence>
<protein>
    <recommendedName>
        <fullName evidence="3">FAD:protein FMN transferase</fullName>
        <ecNumber evidence="2">2.7.1.180</ecNumber>
    </recommendedName>
    <alternativeName>
        <fullName evidence="9">Flavin transferase</fullName>
    </alternativeName>
</protein>
<dbReference type="Proteomes" id="UP000005777">
    <property type="component" value="Unassembled WGS sequence"/>
</dbReference>
<evidence type="ECO:0000313" key="13">
    <source>
        <dbReference type="Proteomes" id="UP000005777"/>
    </source>
</evidence>
<gene>
    <name evidence="12" type="ORF">HMPREF9020_00156</name>
</gene>
<evidence type="ECO:0000256" key="1">
    <source>
        <dbReference type="ARBA" id="ARBA00001946"/>
    </source>
</evidence>
<dbReference type="GO" id="GO:0046872">
    <property type="term" value="F:metal ion binding"/>
    <property type="evidence" value="ECO:0007669"/>
    <property type="project" value="UniProtKB-KW"/>
</dbReference>
<evidence type="ECO:0000256" key="7">
    <source>
        <dbReference type="ARBA" id="ARBA00022827"/>
    </source>
</evidence>
<dbReference type="RefSeq" id="WP_006292498.1">
    <property type="nucleotide sequence ID" value="NZ_GG770225.1"/>
</dbReference>
<name>W5IHS5_SCAIO</name>
<dbReference type="Pfam" id="PF02424">
    <property type="entry name" value="ApbE"/>
    <property type="match status" value="1"/>
</dbReference>
<dbReference type="GO" id="GO:0016740">
    <property type="term" value="F:transferase activity"/>
    <property type="evidence" value="ECO:0007669"/>
    <property type="project" value="UniProtKB-KW"/>
</dbReference>
<proteinExistence type="predicted"/>
<evidence type="ECO:0000256" key="8">
    <source>
        <dbReference type="ARBA" id="ARBA00022842"/>
    </source>
</evidence>
<evidence type="ECO:0000313" key="12">
    <source>
        <dbReference type="EMBL" id="EFG26537.1"/>
    </source>
</evidence>
<keyword evidence="5" id="KW-0808">Transferase</keyword>
<accession>W5IHS5</accession>
<feature type="region of interest" description="Disordered" evidence="11">
    <location>
        <begin position="138"/>
        <end position="167"/>
    </location>
</feature>
<evidence type="ECO:0000256" key="2">
    <source>
        <dbReference type="ARBA" id="ARBA00011955"/>
    </source>
</evidence>
<dbReference type="PANTHER" id="PTHR30040">
    <property type="entry name" value="THIAMINE BIOSYNTHESIS LIPOPROTEIN APBE"/>
    <property type="match status" value="1"/>
</dbReference>
<evidence type="ECO:0000256" key="5">
    <source>
        <dbReference type="ARBA" id="ARBA00022679"/>
    </source>
</evidence>
<dbReference type="Gene3D" id="3.10.520.10">
    <property type="entry name" value="ApbE-like domains"/>
    <property type="match status" value="1"/>
</dbReference>
<keyword evidence="4" id="KW-0285">Flavoprotein</keyword>
<comment type="catalytic activity">
    <reaction evidence="10">
        <text>L-threonyl-[protein] + FAD = FMN-L-threonyl-[protein] + AMP + H(+)</text>
        <dbReference type="Rhea" id="RHEA:36847"/>
        <dbReference type="Rhea" id="RHEA-COMP:11060"/>
        <dbReference type="Rhea" id="RHEA-COMP:11061"/>
        <dbReference type="ChEBI" id="CHEBI:15378"/>
        <dbReference type="ChEBI" id="CHEBI:30013"/>
        <dbReference type="ChEBI" id="CHEBI:57692"/>
        <dbReference type="ChEBI" id="CHEBI:74257"/>
        <dbReference type="ChEBI" id="CHEBI:456215"/>
        <dbReference type="EC" id="2.7.1.180"/>
    </reaction>
</comment>
<evidence type="ECO:0000256" key="11">
    <source>
        <dbReference type="SAM" id="MobiDB-lite"/>
    </source>
</evidence>
<evidence type="ECO:0000256" key="6">
    <source>
        <dbReference type="ARBA" id="ARBA00022723"/>
    </source>
</evidence>
<reference evidence="12 13" key="1">
    <citation type="submission" date="2012-01" db="EMBL/GenBank/DDBJ databases">
        <title>The Genome Sequence of Scardovia inopinata F0304.</title>
        <authorList>
            <consortium name="The Broad Institute Genome Sequencing Platform"/>
            <person name="Earl A."/>
            <person name="Ward D."/>
            <person name="Feldgarden M."/>
            <person name="Gevers D."/>
            <person name="Izard J."/>
            <person name="Baranova O.V."/>
            <person name="Blanton J.M."/>
            <person name="Tanner A.C."/>
            <person name="Dewhirst F.E."/>
            <person name="Young S.K."/>
            <person name="Zeng Q."/>
            <person name="Gargeya S."/>
            <person name="Fitzgerald M."/>
            <person name="Haas B."/>
            <person name="Abouelleil A."/>
            <person name="Alvarado L."/>
            <person name="Arachchi H.M."/>
            <person name="Berlin A."/>
            <person name="Chapman S.B."/>
            <person name="Gearin G."/>
            <person name="Goldberg J."/>
            <person name="Griggs A."/>
            <person name="Gujja S."/>
            <person name="Hansen M."/>
            <person name="Heiman D."/>
            <person name="Howarth C."/>
            <person name="Larimer J."/>
            <person name="Lui A."/>
            <person name="MacDonald P.J."/>
            <person name="McCowen C."/>
            <person name="Montmayeur A."/>
            <person name="Murphy C."/>
            <person name="Neiman D."/>
            <person name="Pearson M."/>
            <person name="Priest M."/>
            <person name="Roberts A."/>
            <person name="Saif S."/>
            <person name="Shea T."/>
            <person name="Sisk P."/>
            <person name="Stolte C."/>
            <person name="Sykes S."/>
            <person name="Wortman J."/>
            <person name="Nusbaum C."/>
            <person name="Birren B."/>
        </authorList>
    </citation>
    <scope>NUCLEOTIDE SEQUENCE [LARGE SCALE GENOMIC DNA]</scope>
    <source>
        <strain evidence="12 13">F0304</strain>
    </source>
</reference>
<keyword evidence="7" id="KW-0274">FAD</keyword>